<dbReference type="Gene3D" id="2.60.120.260">
    <property type="entry name" value="Galactose-binding domain-like"/>
    <property type="match status" value="1"/>
</dbReference>
<comment type="caution">
    <text evidence="4">The sequence shown here is derived from an EMBL/GenBank/DDBJ whole genome shotgun (WGS) entry which is preliminary data.</text>
</comment>
<evidence type="ECO:0000256" key="2">
    <source>
        <dbReference type="ARBA" id="ARBA00023295"/>
    </source>
</evidence>
<dbReference type="Pfam" id="PF21467">
    <property type="entry name" value="BetaGal_gal-bd"/>
    <property type="match status" value="1"/>
</dbReference>
<dbReference type="InterPro" id="IPR001944">
    <property type="entry name" value="Glycoside_Hdrlase_35"/>
</dbReference>
<keyword evidence="5" id="KW-1185">Reference proteome</keyword>
<sequence length="172" mass="20027">GIVGNVTLGGRILKKWQQYPLFYNWSSIIDTTTKSQSDQFFGANNNNNCDCPDRTFELWPSFYVGVFNMTNEQEKNETNDWFLDVRSCARKGVAFLNGHNIGRYWPVMGPQITLYIPNVWLNHNDINTILLFELESERKSCFQVKLTDQHILNGTIPENYSDKQLFNSNQHH</sequence>
<reference evidence="4 5" key="1">
    <citation type="submission" date="2017-03" db="EMBL/GenBank/DDBJ databases">
        <title>Genome Survey of Euroglyphus maynei.</title>
        <authorList>
            <person name="Arlian L.G."/>
            <person name="Morgan M.S."/>
            <person name="Rider S.D."/>
        </authorList>
    </citation>
    <scope>NUCLEOTIDE SEQUENCE [LARGE SCALE GENOMIC DNA]</scope>
    <source>
        <strain evidence="4">Arlian Lab</strain>
        <tissue evidence="4">Whole body</tissue>
    </source>
</reference>
<dbReference type="PANTHER" id="PTHR23421">
    <property type="entry name" value="BETA-GALACTOSIDASE RELATED"/>
    <property type="match status" value="1"/>
</dbReference>
<dbReference type="OrthoDB" id="1657402at2759"/>
<dbReference type="GO" id="GO:0005975">
    <property type="term" value="P:carbohydrate metabolic process"/>
    <property type="evidence" value="ECO:0007669"/>
    <property type="project" value="InterPro"/>
</dbReference>
<dbReference type="InterPro" id="IPR008979">
    <property type="entry name" value="Galactose-bd-like_sf"/>
</dbReference>
<dbReference type="GO" id="GO:0004553">
    <property type="term" value="F:hydrolase activity, hydrolyzing O-glycosyl compounds"/>
    <property type="evidence" value="ECO:0007669"/>
    <property type="project" value="InterPro"/>
</dbReference>
<dbReference type="SUPFAM" id="SSF49785">
    <property type="entry name" value="Galactose-binding domain-like"/>
    <property type="match status" value="1"/>
</dbReference>
<evidence type="ECO:0000313" key="4">
    <source>
        <dbReference type="EMBL" id="OTF79887.1"/>
    </source>
</evidence>
<feature type="domain" description="Beta-galactosidase galactose-binding" evidence="3">
    <location>
        <begin position="60"/>
        <end position="123"/>
    </location>
</feature>
<proteinExistence type="predicted"/>
<feature type="non-terminal residue" evidence="4">
    <location>
        <position position="1"/>
    </location>
</feature>
<dbReference type="EMBL" id="MUJZ01020906">
    <property type="protein sequence ID" value="OTF79887.1"/>
    <property type="molecule type" value="Genomic_DNA"/>
</dbReference>
<evidence type="ECO:0000259" key="3">
    <source>
        <dbReference type="Pfam" id="PF21467"/>
    </source>
</evidence>
<accession>A0A1Y3BID2</accession>
<organism evidence="4 5">
    <name type="scientific">Euroglyphus maynei</name>
    <name type="common">Mayne's house dust mite</name>
    <dbReference type="NCBI Taxonomy" id="6958"/>
    <lineage>
        <taxon>Eukaryota</taxon>
        <taxon>Metazoa</taxon>
        <taxon>Ecdysozoa</taxon>
        <taxon>Arthropoda</taxon>
        <taxon>Chelicerata</taxon>
        <taxon>Arachnida</taxon>
        <taxon>Acari</taxon>
        <taxon>Acariformes</taxon>
        <taxon>Sarcoptiformes</taxon>
        <taxon>Astigmata</taxon>
        <taxon>Psoroptidia</taxon>
        <taxon>Analgoidea</taxon>
        <taxon>Pyroglyphidae</taxon>
        <taxon>Pyroglyphinae</taxon>
        <taxon>Euroglyphus</taxon>
    </lineage>
</organism>
<evidence type="ECO:0000313" key="5">
    <source>
        <dbReference type="Proteomes" id="UP000194236"/>
    </source>
</evidence>
<evidence type="ECO:0000256" key="1">
    <source>
        <dbReference type="ARBA" id="ARBA00022801"/>
    </source>
</evidence>
<keyword evidence="2" id="KW-0326">Glycosidase</keyword>
<protein>
    <recommendedName>
        <fullName evidence="3">Beta-galactosidase galactose-binding domain-containing protein</fullName>
    </recommendedName>
</protein>
<dbReference type="AlphaFoldDB" id="A0A1Y3BID2"/>
<name>A0A1Y3BID2_EURMA</name>
<dbReference type="InterPro" id="IPR048913">
    <property type="entry name" value="BetaGal_gal-bd"/>
</dbReference>
<gene>
    <name evidence="4" type="ORF">BLA29_007571</name>
</gene>
<keyword evidence="1" id="KW-0378">Hydrolase</keyword>
<dbReference type="Proteomes" id="UP000194236">
    <property type="component" value="Unassembled WGS sequence"/>
</dbReference>